<feature type="transmembrane region" description="Helical" evidence="10">
    <location>
        <begin position="72"/>
        <end position="95"/>
    </location>
</feature>
<gene>
    <name evidence="13" type="primary">pleD_2</name>
    <name evidence="12" type="ORF">CRN84_14035</name>
    <name evidence="13" type="ORF">NCTC12282_03977</name>
</gene>
<protein>
    <recommendedName>
        <fullName evidence="4">diguanylate cyclase</fullName>
        <ecNumber evidence="4">2.7.7.65</ecNumber>
    </recommendedName>
</protein>
<dbReference type="FunFam" id="3.30.70.270:FF:000001">
    <property type="entry name" value="Diguanylate cyclase domain protein"/>
    <property type="match status" value="1"/>
</dbReference>
<dbReference type="OrthoDB" id="9812260at2"/>
<dbReference type="InterPro" id="IPR043128">
    <property type="entry name" value="Rev_trsase/Diguanyl_cyclase"/>
</dbReference>
<dbReference type="GO" id="GO:0000155">
    <property type="term" value="F:phosphorelay sensor kinase activity"/>
    <property type="evidence" value="ECO:0007669"/>
    <property type="project" value="InterPro"/>
</dbReference>
<feature type="transmembrane region" description="Helical" evidence="10">
    <location>
        <begin position="38"/>
        <end position="60"/>
    </location>
</feature>
<dbReference type="Proteomes" id="UP000373449">
    <property type="component" value="Unassembled WGS sequence"/>
</dbReference>
<dbReference type="PROSITE" id="PS50887">
    <property type="entry name" value="GGDEF"/>
    <property type="match status" value="1"/>
</dbReference>
<dbReference type="GO" id="GO:0043709">
    <property type="term" value="P:cell adhesion involved in single-species biofilm formation"/>
    <property type="evidence" value="ECO:0007669"/>
    <property type="project" value="TreeGrafter"/>
</dbReference>
<dbReference type="PANTHER" id="PTHR45138:SF9">
    <property type="entry name" value="DIGUANYLATE CYCLASE DGCM-RELATED"/>
    <property type="match status" value="1"/>
</dbReference>
<organism evidence="12 14">
    <name type="scientific">Budvicia aquatica</name>
    <dbReference type="NCBI Taxonomy" id="82979"/>
    <lineage>
        <taxon>Bacteria</taxon>
        <taxon>Pseudomonadati</taxon>
        <taxon>Pseudomonadota</taxon>
        <taxon>Gammaproteobacteria</taxon>
        <taxon>Enterobacterales</taxon>
        <taxon>Budviciaceae</taxon>
        <taxon>Budvicia</taxon>
    </lineage>
</organism>
<evidence type="ECO:0000313" key="15">
    <source>
        <dbReference type="Proteomes" id="UP000373449"/>
    </source>
</evidence>
<dbReference type="STRING" id="1111728.GCA_000427805_04196"/>
<dbReference type="InterPro" id="IPR000160">
    <property type="entry name" value="GGDEF_dom"/>
</dbReference>
<keyword evidence="7 10" id="KW-1133">Transmembrane helix</keyword>
<evidence type="ECO:0000313" key="12">
    <source>
        <dbReference type="EMBL" id="PHI30374.1"/>
    </source>
</evidence>
<feature type="domain" description="GGDEF" evidence="11">
    <location>
        <begin position="225"/>
        <end position="359"/>
    </location>
</feature>
<dbReference type="Pfam" id="PF00990">
    <property type="entry name" value="GGDEF"/>
    <property type="match status" value="1"/>
</dbReference>
<evidence type="ECO:0000256" key="1">
    <source>
        <dbReference type="ARBA" id="ARBA00001946"/>
    </source>
</evidence>
<comment type="pathway">
    <text evidence="3">Purine metabolism; 3',5'-cyclic di-GMP biosynthesis.</text>
</comment>
<dbReference type="CDD" id="cd01949">
    <property type="entry name" value="GGDEF"/>
    <property type="match status" value="1"/>
</dbReference>
<evidence type="ECO:0000256" key="4">
    <source>
        <dbReference type="ARBA" id="ARBA00012528"/>
    </source>
</evidence>
<dbReference type="NCBIfam" id="TIGR00254">
    <property type="entry name" value="GGDEF"/>
    <property type="match status" value="1"/>
</dbReference>
<name>A0A2C6DNJ7_9GAMM</name>
<dbReference type="EMBL" id="PDDX01000001">
    <property type="protein sequence ID" value="PHI30374.1"/>
    <property type="molecule type" value="Genomic_DNA"/>
</dbReference>
<keyword evidence="6 10" id="KW-0812">Transmembrane</keyword>
<comment type="subcellular location">
    <subcellularLocation>
        <location evidence="2">Cell membrane</location>
        <topology evidence="2">Multi-pass membrane protein</topology>
    </subcellularLocation>
</comment>
<dbReference type="InterPro" id="IPR050469">
    <property type="entry name" value="Diguanylate_Cyclase"/>
</dbReference>
<sequence>MLFHGIMSNICIMITGFYLITKLTHEPLSPTLSVGKKVQLGITTGLLGYILMLSAVPAPISDQIILDFRHVPLIIISCYVGGLPALIACIIIAVARLQFGLSATAISVSLTYLMLGLILYFSDKYVSRVIKVRGIIFSIITMLCICINYLLFFSNDKIVALKFILIMTVSSTIALVIVFIFMKDLRQQTVQFHSYREQAEIDFLTGLKNKRIFTKKIEVLLQFSYDTTLLVIDVDKFKSINDRYGHDGGDAVLKQLATVMKTHCHNNQEPFRVGGEEFAVILTQMTPEQSYQMAEELRQAIEASEFILPDEQELKVTISIGISRSPIDGKTINELYRKADMALYRAKYQGRNQVVVYQQQDFEAESNSPVPLT</sequence>
<dbReference type="Gene3D" id="3.30.70.270">
    <property type="match status" value="1"/>
</dbReference>
<dbReference type="InterPro" id="IPR011620">
    <property type="entry name" value="Sig_transdc_His_kinase_LytS_TM"/>
</dbReference>
<reference evidence="13 15" key="3">
    <citation type="submission" date="2019-03" db="EMBL/GenBank/DDBJ databases">
        <authorList>
            <consortium name="Pathogen Informatics"/>
        </authorList>
    </citation>
    <scope>NUCLEOTIDE SEQUENCE [LARGE SCALE GENOMIC DNA]</scope>
    <source>
        <strain evidence="13 15">NCTC12282</strain>
    </source>
</reference>
<comment type="catalytic activity">
    <reaction evidence="9">
        <text>2 GTP = 3',3'-c-di-GMP + 2 diphosphate</text>
        <dbReference type="Rhea" id="RHEA:24898"/>
        <dbReference type="ChEBI" id="CHEBI:33019"/>
        <dbReference type="ChEBI" id="CHEBI:37565"/>
        <dbReference type="ChEBI" id="CHEBI:58805"/>
        <dbReference type="EC" id="2.7.7.65"/>
    </reaction>
</comment>
<evidence type="ECO:0000256" key="7">
    <source>
        <dbReference type="ARBA" id="ARBA00022989"/>
    </source>
</evidence>
<reference evidence="14" key="2">
    <citation type="submission" date="2017-09" db="EMBL/GenBank/DDBJ databases">
        <title>FDA dAtabase for Regulatory Grade micrObial Sequences (FDA-ARGOS): Supporting development and validation of Infectious Disease Dx tests.</title>
        <authorList>
            <person name="Minogue T."/>
            <person name="Wolcott M."/>
            <person name="Wasieloski L."/>
            <person name="Aguilar W."/>
            <person name="Moore D."/>
            <person name="Tallon L."/>
            <person name="Sadzewicz L."/>
            <person name="Ott S."/>
            <person name="Zhao X."/>
            <person name="Nagaraj S."/>
            <person name="Vavikolanu K."/>
            <person name="Aluvathingal J."/>
            <person name="Nadendla S."/>
            <person name="Sichtig H."/>
        </authorList>
    </citation>
    <scope>NUCLEOTIDE SEQUENCE [LARGE SCALE GENOMIC DNA]</scope>
    <source>
        <strain evidence="14">FDAARGOS_387</strain>
    </source>
</reference>
<evidence type="ECO:0000256" key="3">
    <source>
        <dbReference type="ARBA" id="ARBA00004665"/>
    </source>
</evidence>
<dbReference type="GO" id="GO:1902201">
    <property type="term" value="P:negative regulation of bacterial-type flagellum-dependent cell motility"/>
    <property type="evidence" value="ECO:0007669"/>
    <property type="project" value="TreeGrafter"/>
</dbReference>
<feature type="transmembrane region" description="Helical" evidence="10">
    <location>
        <begin position="158"/>
        <end position="182"/>
    </location>
</feature>
<evidence type="ECO:0000313" key="14">
    <source>
        <dbReference type="Proteomes" id="UP000224974"/>
    </source>
</evidence>
<dbReference type="GO" id="GO:0071555">
    <property type="term" value="P:cell wall organization"/>
    <property type="evidence" value="ECO:0007669"/>
    <property type="project" value="InterPro"/>
</dbReference>
<dbReference type="AlphaFoldDB" id="A0A2C6DNJ7"/>
<feature type="transmembrane region" description="Helical" evidence="10">
    <location>
        <begin position="134"/>
        <end position="152"/>
    </location>
</feature>
<keyword evidence="8 10" id="KW-0472">Membrane</keyword>
<dbReference type="GO" id="GO:0005886">
    <property type="term" value="C:plasma membrane"/>
    <property type="evidence" value="ECO:0007669"/>
    <property type="project" value="UniProtKB-SubCell"/>
</dbReference>
<evidence type="ECO:0000259" key="11">
    <source>
        <dbReference type="PROSITE" id="PS50887"/>
    </source>
</evidence>
<accession>A0A2C6DNJ7</accession>
<dbReference type="InterPro" id="IPR029787">
    <property type="entry name" value="Nucleotide_cyclase"/>
</dbReference>
<keyword evidence="14" id="KW-1185">Reference proteome</keyword>
<reference evidence="12" key="1">
    <citation type="submission" date="2017-09" db="EMBL/GenBank/DDBJ databases">
        <title>FDA dAtabase for Regulatory Grade micrObial Sequences (FDA-ARGOS): Supporting development and validation of Infectious Disease Dx tests.</title>
        <authorList>
            <person name="Minogue T."/>
            <person name="Wolcott M."/>
            <person name="Wasieloski L."/>
            <person name="Aguilar W."/>
            <person name="Moore D."/>
            <person name="Tallon L.J."/>
            <person name="Sadzewicz L."/>
            <person name="Ott S."/>
            <person name="Zhao X."/>
            <person name="Nagaraj S."/>
            <person name="Vavikolanu K."/>
            <person name="Aluvathingal J."/>
            <person name="Nadendla S."/>
            <person name="Sichtig H."/>
        </authorList>
    </citation>
    <scope>NUCLEOTIDE SEQUENCE</scope>
    <source>
        <strain evidence="12">FDAARGOS_387</strain>
    </source>
</reference>
<evidence type="ECO:0000256" key="5">
    <source>
        <dbReference type="ARBA" id="ARBA00022475"/>
    </source>
</evidence>
<dbReference type="GO" id="GO:0052621">
    <property type="term" value="F:diguanylate cyclase activity"/>
    <property type="evidence" value="ECO:0007669"/>
    <property type="project" value="UniProtKB-EC"/>
</dbReference>
<dbReference type="EC" id="2.7.7.65" evidence="4"/>
<evidence type="ECO:0000256" key="9">
    <source>
        <dbReference type="ARBA" id="ARBA00034247"/>
    </source>
</evidence>
<evidence type="ECO:0000313" key="13">
    <source>
        <dbReference type="EMBL" id="VFS49499.1"/>
    </source>
</evidence>
<proteinExistence type="predicted"/>
<evidence type="ECO:0000256" key="8">
    <source>
        <dbReference type="ARBA" id="ARBA00023136"/>
    </source>
</evidence>
<dbReference type="SUPFAM" id="SSF55073">
    <property type="entry name" value="Nucleotide cyclase"/>
    <property type="match status" value="1"/>
</dbReference>
<feature type="transmembrane region" description="Helical" evidence="10">
    <location>
        <begin position="101"/>
        <end position="122"/>
    </location>
</feature>
<dbReference type="EMBL" id="CAADJA010000002">
    <property type="protein sequence ID" value="VFS49499.1"/>
    <property type="molecule type" value="Genomic_DNA"/>
</dbReference>
<evidence type="ECO:0000256" key="2">
    <source>
        <dbReference type="ARBA" id="ARBA00004651"/>
    </source>
</evidence>
<evidence type="ECO:0000256" key="6">
    <source>
        <dbReference type="ARBA" id="ARBA00022692"/>
    </source>
</evidence>
<evidence type="ECO:0000256" key="10">
    <source>
        <dbReference type="SAM" id="Phobius"/>
    </source>
</evidence>
<dbReference type="Proteomes" id="UP000224974">
    <property type="component" value="Unassembled WGS sequence"/>
</dbReference>
<comment type="cofactor">
    <cofactor evidence="1">
        <name>Mg(2+)</name>
        <dbReference type="ChEBI" id="CHEBI:18420"/>
    </cofactor>
</comment>
<dbReference type="SMART" id="SM00267">
    <property type="entry name" value="GGDEF"/>
    <property type="match status" value="1"/>
</dbReference>
<dbReference type="PANTHER" id="PTHR45138">
    <property type="entry name" value="REGULATORY COMPONENTS OF SENSORY TRANSDUCTION SYSTEM"/>
    <property type="match status" value="1"/>
</dbReference>
<dbReference type="Pfam" id="PF07694">
    <property type="entry name" value="5TM-5TMR_LYT"/>
    <property type="match status" value="1"/>
</dbReference>
<keyword evidence="5" id="KW-1003">Cell membrane</keyword>